<dbReference type="AlphaFoldDB" id="A0A9X3YNA5"/>
<gene>
    <name evidence="3" type="ORF">OD750_023495</name>
</gene>
<evidence type="ECO:0000313" key="4">
    <source>
        <dbReference type="Proteomes" id="UP001139971"/>
    </source>
</evidence>
<protein>
    <submittedName>
        <fullName evidence="3">FAD-dependent oxidoreductase</fullName>
    </submittedName>
</protein>
<accession>A0A9X3YNA5</accession>
<sequence length="424" mass="43770">MAEISTEVLVVGAGPAGVAAAVCAERAGARALVADMQAEPGGQIWRGQWNNATNRDAARWLGALASSPAATLFGARLVALPRAGHALFDTSRGAVHVRYERAVIATGARELLLPFPGWTLPGVFGAGGLQVLAKNGWPVAGKRVVVAGSGPLLLAAADTLRARGARVALVAEQCSRGALAAFGARLARTPRKLAQAAGLFARLAGVPYRTNAWVVRVEDDGTSRRALVRVGAHERRIDCDLVAVGYGLVPNLDVAAGFGCDVAGGRVVVDGHQHTSVPGVYCAGEGTGIGGVDQALAQGEIAGYAAAGRAERAAGALARRDAAARFGALLARTFALRDELRDLAADDTLLCRCENVAFGDAAACAEAREARLMTRLGMGHCQGRVCGAAAQWLFGWNAGTPRPPFAPVRIDKLDFSAYSPSDGV</sequence>
<keyword evidence="4" id="KW-1185">Reference proteome</keyword>
<dbReference type="EMBL" id="JAOVZO020000020">
    <property type="protein sequence ID" value="MDC8015501.1"/>
    <property type="molecule type" value="Genomic_DNA"/>
</dbReference>
<keyword evidence="1" id="KW-0560">Oxidoreductase</keyword>
<evidence type="ECO:0000313" key="3">
    <source>
        <dbReference type="EMBL" id="MDC8015501.1"/>
    </source>
</evidence>
<dbReference type="Gene3D" id="3.50.50.60">
    <property type="entry name" value="FAD/NAD(P)-binding domain"/>
    <property type="match status" value="2"/>
</dbReference>
<evidence type="ECO:0000259" key="2">
    <source>
        <dbReference type="Pfam" id="PF07992"/>
    </source>
</evidence>
<proteinExistence type="predicted"/>
<comment type="caution">
    <text evidence="3">The sequence shown here is derived from an EMBL/GenBank/DDBJ whole genome shotgun (WGS) entry which is preliminary data.</text>
</comment>
<dbReference type="PRINTS" id="PR00368">
    <property type="entry name" value="FADPNR"/>
</dbReference>
<reference evidence="3" key="1">
    <citation type="submission" date="2023-02" db="EMBL/GenBank/DDBJ databases">
        <title>Tahibacter soli sp. nov. isolated from soil.</title>
        <authorList>
            <person name="Baek J.H."/>
            <person name="Lee J.K."/>
            <person name="Choi D.G."/>
            <person name="Jeon C.O."/>
        </authorList>
    </citation>
    <scope>NUCLEOTIDE SEQUENCE</scope>
    <source>
        <strain evidence="3">BL</strain>
    </source>
</reference>
<dbReference type="Pfam" id="PF07992">
    <property type="entry name" value="Pyr_redox_2"/>
    <property type="match status" value="1"/>
</dbReference>
<dbReference type="PRINTS" id="PR00469">
    <property type="entry name" value="PNDRDTASEII"/>
</dbReference>
<dbReference type="Gene3D" id="1.10.10.1100">
    <property type="entry name" value="BFD-like [2Fe-2S]-binding domain"/>
    <property type="match status" value="1"/>
</dbReference>
<dbReference type="PANTHER" id="PTHR42949">
    <property type="entry name" value="ANAEROBIC GLYCEROL-3-PHOSPHATE DEHYDROGENASE SUBUNIT B"/>
    <property type="match status" value="1"/>
</dbReference>
<name>A0A9X3YNA5_9GAMM</name>
<organism evidence="3 4">
    <name type="scientific">Tahibacter soli</name>
    <dbReference type="NCBI Taxonomy" id="2983605"/>
    <lineage>
        <taxon>Bacteria</taxon>
        <taxon>Pseudomonadati</taxon>
        <taxon>Pseudomonadota</taxon>
        <taxon>Gammaproteobacteria</taxon>
        <taxon>Lysobacterales</taxon>
        <taxon>Rhodanobacteraceae</taxon>
        <taxon>Tahibacter</taxon>
    </lineage>
</organism>
<dbReference type="InterPro" id="IPR017224">
    <property type="entry name" value="Opine_Oxase_asu/HCN_bsu"/>
</dbReference>
<dbReference type="InterPro" id="IPR023753">
    <property type="entry name" value="FAD/NAD-binding_dom"/>
</dbReference>
<dbReference type="InterPro" id="IPR051691">
    <property type="entry name" value="Metab_Enz_Cyan_OpOx_G3PDH"/>
</dbReference>
<dbReference type="GO" id="GO:0016491">
    <property type="term" value="F:oxidoreductase activity"/>
    <property type="evidence" value="ECO:0007669"/>
    <property type="project" value="UniProtKB-KW"/>
</dbReference>
<dbReference type="Proteomes" id="UP001139971">
    <property type="component" value="Unassembled WGS sequence"/>
</dbReference>
<dbReference type="PIRSF" id="PIRSF037495">
    <property type="entry name" value="Opine_OX_OoxA/HcnB"/>
    <property type="match status" value="1"/>
</dbReference>
<evidence type="ECO:0000256" key="1">
    <source>
        <dbReference type="ARBA" id="ARBA00023002"/>
    </source>
</evidence>
<dbReference type="PANTHER" id="PTHR42949:SF3">
    <property type="entry name" value="ANAEROBIC GLYCEROL-3-PHOSPHATE DEHYDROGENASE SUBUNIT B"/>
    <property type="match status" value="1"/>
</dbReference>
<dbReference type="InterPro" id="IPR041854">
    <property type="entry name" value="BFD-like_2Fe2S-bd_dom_sf"/>
</dbReference>
<dbReference type="SUPFAM" id="SSF51905">
    <property type="entry name" value="FAD/NAD(P)-binding domain"/>
    <property type="match status" value="1"/>
</dbReference>
<dbReference type="InterPro" id="IPR036188">
    <property type="entry name" value="FAD/NAD-bd_sf"/>
</dbReference>
<feature type="domain" description="FAD/NAD(P)-binding" evidence="2">
    <location>
        <begin position="7"/>
        <end position="299"/>
    </location>
</feature>